<dbReference type="GO" id="GO:0006352">
    <property type="term" value="P:DNA-templated transcription initiation"/>
    <property type="evidence" value="ECO:0007669"/>
    <property type="project" value="InterPro"/>
</dbReference>
<gene>
    <name evidence="7" type="primary">rpoE_2</name>
    <name evidence="7" type="ORF">Pan216_25160</name>
</gene>
<dbReference type="NCBIfam" id="TIGR02937">
    <property type="entry name" value="sigma70-ECF"/>
    <property type="match status" value="1"/>
</dbReference>
<evidence type="ECO:0000256" key="2">
    <source>
        <dbReference type="ARBA" id="ARBA00023015"/>
    </source>
</evidence>
<dbReference type="InterPro" id="IPR013324">
    <property type="entry name" value="RNA_pol_sigma_r3/r4-like"/>
</dbReference>
<feature type="domain" description="RNA polymerase sigma factor 70 region 4 type 2" evidence="6">
    <location>
        <begin position="138"/>
        <end position="190"/>
    </location>
</feature>
<dbReference type="KEGG" id="knv:Pan216_25160"/>
<protein>
    <submittedName>
        <fullName evidence="7">ECF RNA polymerase sigma-E factor</fullName>
    </submittedName>
</protein>
<comment type="similarity">
    <text evidence="1">Belongs to the sigma-70 factor family. ECF subfamily.</text>
</comment>
<dbReference type="Gene3D" id="1.10.1740.10">
    <property type="match status" value="1"/>
</dbReference>
<dbReference type="PANTHER" id="PTHR43133">
    <property type="entry name" value="RNA POLYMERASE ECF-TYPE SIGMA FACTO"/>
    <property type="match status" value="1"/>
</dbReference>
<keyword evidence="8" id="KW-1185">Reference proteome</keyword>
<dbReference type="InterPro" id="IPR013249">
    <property type="entry name" value="RNA_pol_sigma70_r4_t2"/>
</dbReference>
<dbReference type="Proteomes" id="UP000317093">
    <property type="component" value="Chromosome"/>
</dbReference>
<dbReference type="GO" id="GO:0003677">
    <property type="term" value="F:DNA binding"/>
    <property type="evidence" value="ECO:0007669"/>
    <property type="project" value="UniProtKB-KW"/>
</dbReference>
<evidence type="ECO:0000259" key="6">
    <source>
        <dbReference type="Pfam" id="PF08281"/>
    </source>
</evidence>
<evidence type="ECO:0000313" key="7">
    <source>
        <dbReference type="EMBL" id="QDU61655.1"/>
    </source>
</evidence>
<evidence type="ECO:0000313" key="8">
    <source>
        <dbReference type="Proteomes" id="UP000317093"/>
    </source>
</evidence>
<dbReference type="InterPro" id="IPR013325">
    <property type="entry name" value="RNA_pol_sigma_r2"/>
</dbReference>
<evidence type="ECO:0000256" key="1">
    <source>
        <dbReference type="ARBA" id="ARBA00010641"/>
    </source>
</evidence>
<accession>A0A518B3V2</accession>
<proteinExistence type="inferred from homology"/>
<sequence>MLADAEPLLGRVKAGDANALELLMRASRKYLRQVVEFRMPSELRRRVDESDIVQETLAETFSRIDDFVERKPMPFHIWLRRNAQERLVMSQREHFRTLKRSLNREVPLPDHSSILLVRSLSRRGPDPGDRLENSESMEIVRKAFAKLAHEDQEIVLMRQAEGLSNHEVAQILNIPPKTASKRFTRALIRLRGHTRQLGLTGTGP</sequence>
<keyword evidence="2" id="KW-0805">Transcription regulation</keyword>
<dbReference type="InterPro" id="IPR014284">
    <property type="entry name" value="RNA_pol_sigma-70_dom"/>
</dbReference>
<evidence type="ECO:0000256" key="4">
    <source>
        <dbReference type="ARBA" id="ARBA00023125"/>
    </source>
</evidence>
<dbReference type="SUPFAM" id="SSF88659">
    <property type="entry name" value="Sigma3 and sigma4 domains of RNA polymerase sigma factors"/>
    <property type="match status" value="1"/>
</dbReference>
<dbReference type="GO" id="GO:0016987">
    <property type="term" value="F:sigma factor activity"/>
    <property type="evidence" value="ECO:0007669"/>
    <property type="project" value="UniProtKB-KW"/>
</dbReference>
<reference evidence="7 8" key="1">
    <citation type="submission" date="2019-02" db="EMBL/GenBank/DDBJ databases">
        <title>Deep-cultivation of Planctomycetes and their phenomic and genomic characterization uncovers novel biology.</title>
        <authorList>
            <person name="Wiegand S."/>
            <person name="Jogler M."/>
            <person name="Boedeker C."/>
            <person name="Pinto D."/>
            <person name="Vollmers J."/>
            <person name="Rivas-Marin E."/>
            <person name="Kohn T."/>
            <person name="Peeters S.H."/>
            <person name="Heuer A."/>
            <person name="Rast P."/>
            <person name="Oberbeckmann S."/>
            <person name="Bunk B."/>
            <person name="Jeske O."/>
            <person name="Meyerdierks A."/>
            <person name="Storesund J.E."/>
            <person name="Kallscheuer N."/>
            <person name="Luecker S."/>
            <person name="Lage O.M."/>
            <person name="Pohl T."/>
            <person name="Merkel B.J."/>
            <person name="Hornburger P."/>
            <person name="Mueller R.-W."/>
            <person name="Bruemmer F."/>
            <person name="Labrenz M."/>
            <person name="Spormann A.M."/>
            <person name="Op den Camp H."/>
            <person name="Overmann J."/>
            <person name="Amann R."/>
            <person name="Jetten M.S.M."/>
            <person name="Mascher T."/>
            <person name="Medema M.H."/>
            <person name="Devos D.P."/>
            <person name="Kaster A.-K."/>
            <person name="Ovreas L."/>
            <person name="Rohde M."/>
            <person name="Galperin M.Y."/>
            <person name="Jogler C."/>
        </authorList>
    </citation>
    <scope>NUCLEOTIDE SEQUENCE [LARGE SCALE GENOMIC DNA]</scope>
    <source>
        <strain evidence="7 8">Pan216</strain>
    </source>
</reference>
<keyword evidence="4" id="KW-0238">DNA-binding</keyword>
<dbReference type="Pfam" id="PF08281">
    <property type="entry name" value="Sigma70_r4_2"/>
    <property type="match status" value="1"/>
</dbReference>
<dbReference type="SUPFAM" id="SSF88946">
    <property type="entry name" value="Sigma2 domain of RNA polymerase sigma factors"/>
    <property type="match status" value="1"/>
</dbReference>
<dbReference type="InterPro" id="IPR039425">
    <property type="entry name" value="RNA_pol_sigma-70-like"/>
</dbReference>
<dbReference type="EMBL" id="CP036279">
    <property type="protein sequence ID" value="QDU61655.1"/>
    <property type="molecule type" value="Genomic_DNA"/>
</dbReference>
<name>A0A518B3V2_9BACT</name>
<evidence type="ECO:0000256" key="3">
    <source>
        <dbReference type="ARBA" id="ARBA00023082"/>
    </source>
</evidence>
<keyword evidence="5" id="KW-0804">Transcription</keyword>
<dbReference type="Gene3D" id="1.10.10.10">
    <property type="entry name" value="Winged helix-like DNA-binding domain superfamily/Winged helix DNA-binding domain"/>
    <property type="match status" value="1"/>
</dbReference>
<organism evidence="7 8">
    <name type="scientific">Kolteria novifilia</name>
    <dbReference type="NCBI Taxonomy" id="2527975"/>
    <lineage>
        <taxon>Bacteria</taxon>
        <taxon>Pseudomonadati</taxon>
        <taxon>Planctomycetota</taxon>
        <taxon>Planctomycetia</taxon>
        <taxon>Kolteriales</taxon>
        <taxon>Kolteriaceae</taxon>
        <taxon>Kolteria</taxon>
    </lineage>
</organism>
<dbReference type="PANTHER" id="PTHR43133:SF8">
    <property type="entry name" value="RNA POLYMERASE SIGMA FACTOR HI_1459-RELATED"/>
    <property type="match status" value="1"/>
</dbReference>
<evidence type="ECO:0000256" key="5">
    <source>
        <dbReference type="ARBA" id="ARBA00023163"/>
    </source>
</evidence>
<dbReference type="AlphaFoldDB" id="A0A518B3V2"/>
<keyword evidence="3" id="KW-0731">Sigma factor</keyword>
<dbReference type="InterPro" id="IPR036388">
    <property type="entry name" value="WH-like_DNA-bd_sf"/>
</dbReference>